<dbReference type="STRING" id="199441.BkAM31D_21030"/>
<dbReference type="Pfam" id="PF22768">
    <property type="entry name" value="SPP1_Dit"/>
    <property type="match status" value="1"/>
</dbReference>
<dbReference type="Gene3D" id="2.60.120.860">
    <property type="match status" value="1"/>
</dbReference>
<name>A0A1X9MFD1_9BACI</name>
<proteinExistence type="predicted"/>
<dbReference type="NCBIfam" id="TIGR01633">
    <property type="entry name" value="phi3626_gp14_N"/>
    <property type="match status" value="1"/>
</dbReference>
<dbReference type="KEGG" id="bkw:BkAM31D_21030"/>
<organism evidence="3 4">
    <name type="scientific">Halalkalibacter krulwichiae</name>
    <dbReference type="NCBI Taxonomy" id="199441"/>
    <lineage>
        <taxon>Bacteria</taxon>
        <taxon>Bacillati</taxon>
        <taxon>Bacillota</taxon>
        <taxon>Bacilli</taxon>
        <taxon>Bacillales</taxon>
        <taxon>Bacillaceae</taxon>
        <taxon>Halalkalibacter</taxon>
    </lineage>
</organism>
<dbReference type="InterPro" id="IPR006520">
    <property type="entry name" value="Dit_BPSPP_N"/>
</dbReference>
<evidence type="ECO:0000313" key="3">
    <source>
        <dbReference type="EMBL" id="ARK32126.1"/>
    </source>
</evidence>
<dbReference type="EMBL" id="CP020814">
    <property type="protein sequence ID" value="ARK32126.1"/>
    <property type="molecule type" value="Genomic_DNA"/>
</dbReference>
<protein>
    <submittedName>
        <fullName evidence="3">Phage tail protein</fullName>
    </submittedName>
</protein>
<evidence type="ECO:0000259" key="2">
    <source>
        <dbReference type="Pfam" id="PF22768"/>
    </source>
</evidence>
<dbReference type="InterPro" id="IPR054738">
    <property type="entry name" value="Siphovirus-type_tail_C"/>
</dbReference>
<feature type="domain" description="Siphovirus-type tail component C-terminal" evidence="2">
    <location>
        <begin position="408"/>
        <end position="480"/>
    </location>
</feature>
<dbReference type="Pfam" id="PF05709">
    <property type="entry name" value="Sipho_tail"/>
    <property type="match status" value="1"/>
</dbReference>
<evidence type="ECO:0000313" key="4">
    <source>
        <dbReference type="Proteomes" id="UP000193006"/>
    </source>
</evidence>
<dbReference type="Gene3D" id="2.40.30.200">
    <property type="match status" value="1"/>
</dbReference>
<dbReference type="AlphaFoldDB" id="A0A1X9MFD1"/>
<sequence length="481" mass="54826">MLKSLTFNNIKKPWLYLLQGRSKPPFAPVRRNIVTVPGMPGAHLQSSQTDVMVINQPVGFVEPNDEYALQYKDEIASWLFTNEPVPLEFDDEPGRTYYALVQNTIEDFDKFVKQRQGTIQFLCLDPFSYGPEYQAEFPEDAATLSNFGTADADPIFELEVLKPVTFAMVQNQANEYQMIGRPSEVDEEVVDTKKSILEESGDTLGSWNTSPVQVDQFGIVAGQMTFDGSGIIASNYGSGITYTGPAVIKEVSPAQDFELVANIDTRTDLRAETLRIEIYMFDESMKLLSKIGILDSNSNQHRRIGLGRVGEYDGFGVRYPIYSGNYRHDDFGKSSLFNMRVKRVGKVYEFYIAQVVNGKHQDTLLNSYHDFNEEYLGRLKYVQLYISRHGSHPSPYLARINNIRVFELSQVTTDQTPYIAYTGDIITFDHKEAELLINGEDRKDLKDFGGNYFKLRAGFNQLVIHPEDSFKTSVKYRERFR</sequence>
<dbReference type="RefSeq" id="WP_066160368.1">
    <property type="nucleotide sequence ID" value="NZ_CP020814.1"/>
</dbReference>
<evidence type="ECO:0000259" key="1">
    <source>
        <dbReference type="Pfam" id="PF05709"/>
    </source>
</evidence>
<gene>
    <name evidence="3" type="ORF">BkAM31D_21030</name>
</gene>
<feature type="domain" description="Siphovirus-type tail component RIFT-related" evidence="1">
    <location>
        <begin position="15"/>
        <end position="123"/>
    </location>
</feature>
<keyword evidence="4" id="KW-1185">Reference proteome</keyword>
<accession>A0A1X9MFD1</accession>
<reference evidence="3 4" key="1">
    <citation type="submission" date="2017-04" db="EMBL/GenBank/DDBJ databases">
        <title>Bacillus krulwichiae AM31D Genome sequencing and assembly.</title>
        <authorList>
            <person name="Krulwich T.A."/>
            <person name="Anastor L."/>
            <person name="Ehrlich R."/>
            <person name="Ehrlich G.D."/>
            <person name="Janto B."/>
        </authorList>
    </citation>
    <scope>NUCLEOTIDE SEQUENCE [LARGE SCALE GENOMIC DNA]</scope>
    <source>
        <strain evidence="3 4">AM31D</strain>
    </source>
</reference>
<dbReference type="InterPro" id="IPR008841">
    <property type="entry name" value="Siphovirus-type_tail_N"/>
</dbReference>
<dbReference type="Proteomes" id="UP000193006">
    <property type="component" value="Chromosome"/>
</dbReference>